<dbReference type="GO" id="GO:0034625">
    <property type="term" value="P:fatty acid elongation, monounsaturated fatty acid"/>
    <property type="evidence" value="ECO:0007669"/>
    <property type="project" value="TreeGrafter"/>
</dbReference>
<evidence type="ECO:0000256" key="5">
    <source>
        <dbReference type="ARBA" id="ARBA00022692"/>
    </source>
</evidence>
<dbReference type="GO" id="GO:0030148">
    <property type="term" value="P:sphingolipid biosynthetic process"/>
    <property type="evidence" value="ECO:0007669"/>
    <property type="project" value="TreeGrafter"/>
</dbReference>
<keyword evidence="7 12" id="KW-1133">Transmembrane helix</keyword>
<evidence type="ECO:0000256" key="6">
    <source>
        <dbReference type="ARBA" id="ARBA00022832"/>
    </source>
</evidence>
<keyword evidence="3 12" id="KW-0444">Lipid biosynthesis</keyword>
<dbReference type="GO" id="GO:0005789">
    <property type="term" value="C:endoplasmic reticulum membrane"/>
    <property type="evidence" value="ECO:0007669"/>
    <property type="project" value="TreeGrafter"/>
</dbReference>
<evidence type="ECO:0000256" key="10">
    <source>
        <dbReference type="ARBA" id="ARBA00023160"/>
    </source>
</evidence>
<dbReference type="Pfam" id="PF01151">
    <property type="entry name" value="ELO"/>
    <property type="match status" value="1"/>
</dbReference>
<evidence type="ECO:0000256" key="7">
    <source>
        <dbReference type="ARBA" id="ARBA00022989"/>
    </source>
</evidence>
<keyword evidence="10 12" id="KW-0275">Fatty acid biosynthesis</keyword>
<evidence type="ECO:0000256" key="12">
    <source>
        <dbReference type="RuleBase" id="RU361115"/>
    </source>
</evidence>
<dbReference type="InterPro" id="IPR030457">
    <property type="entry name" value="ELO_CS"/>
</dbReference>
<evidence type="ECO:0000256" key="2">
    <source>
        <dbReference type="ARBA" id="ARBA00007263"/>
    </source>
</evidence>
<evidence type="ECO:0000256" key="8">
    <source>
        <dbReference type="ARBA" id="ARBA00023098"/>
    </source>
</evidence>
<dbReference type="GO" id="GO:0019367">
    <property type="term" value="P:fatty acid elongation, saturated fatty acid"/>
    <property type="evidence" value="ECO:0007669"/>
    <property type="project" value="TreeGrafter"/>
</dbReference>
<keyword evidence="6 12" id="KW-0276">Fatty acid metabolism</keyword>
<feature type="transmembrane region" description="Helical" evidence="12">
    <location>
        <begin position="188"/>
        <end position="206"/>
    </location>
</feature>
<dbReference type="EMBL" id="CAJPDS010000134">
    <property type="protein sequence ID" value="CAF9939651.1"/>
    <property type="molecule type" value="Genomic_DNA"/>
</dbReference>
<dbReference type="EC" id="2.3.1.-" evidence="12"/>
<dbReference type="OrthoDB" id="434092at2759"/>
<name>A0A8H3J2R5_9LECA</name>
<comment type="caution">
    <text evidence="13">The sequence shown here is derived from an EMBL/GenBank/DDBJ whole genome shotgun (WGS) entry which is preliminary data.</text>
</comment>
<keyword evidence="14" id="KW-1185">Reference proteome</keyword>
<keyword evidence="8 12" id="KW-0443">Lipid metabolism</keyword>
<evidence type="ECO:0000256" key="11">
    <source>
        <dbReference type="ARBA" id="ARBA00047375"/>
    </source>
</evidence>
<comment type="subcellular location">
    <subcellularLocation>
        <location evidence="1">Membrane</location>
        <topology evidence="1">Multi-pass membrane protein</topology>
    </subcellularLocation>
</comment>
<dbReference type="GO" id="GO:0009922">
    <property type="term" value="F:fatty acid elongase activity"/>
    <property type="evidence" value="ECO:0007669"/>
    <property type="project" value="UniProtKB-EC"/>
</dbReference>
<evidence type="ECO:0000256" key="9">
    <source>
        <dbReference type="ARBA" id="ARBA00023136"/>
    </source>
</evidence>
<comment type="catalytic activity">
    <reaction evidence="11">
        <text>a very-long-chain acyl-CoA + malonyl-CoA + H(+) = a very-long-chain 3-oxoacyl-CoA + CO2 + CoA</text>
        <dbReference type="Rhea" id="RHEA:32727"/>
        <dbReference type="ChEBI" id="CHEBI:15378"/>
        <dbReference type="ChEBI" id="CHEBI:16526"/>
        <dbReference type="ChEBI" id="CHEBI:57287"/>
        <dbReference type="ChEBI" id="CHEBI:57384"/>
        <dbReference type="ChEBI" id="CHEBI:90725"/>
        <dbReference type="ChEBI" id="CHEBI:90736"/>
        <dbReference type="EC" id="2.3.1.199"/>
    </reaction>
</comment>
<feature type="transmembrane region" description="Helical" evidence="12">
    <location>
        <begin position="84"/>
        <end position="107"/>
    </location>
</feature>
<evidence type="ECO:0000256" key="1">
    <source>
        <dbReference type="ARBA" id="ARBA00004141"/>
    </source>
</evidence>
<sequence>MASDTLKTIPFPLPSLDRPFGVEIWPIFDQLFSAVRGYSPQDFKFVPGETPMSTFSATVTMLMTYYVAVLGGRELMKNRAALKLNALFMVHNLYLTVISGGLLALFIEQLAPTVWKRGVFFAICDHEGGWTPQLVILYYLNYLTKYVELIDTVFLVLKKKPLTFLHTYHHGATALLCYTQLIGLTSVSWVPITLNLLVHVVMYWYYFQSARGIRIWWKEWITRLQIIQFVIDLGFVYFASYTYFTSTYFTYVPNMGKCAGEEFAAFAGMGILSSYLLLFISFYAATYKKEGQDLRGKGRRRSSTATARKAAIDMAHLEVPTVESAIGHSTAVANGNTLANGSASKGPVAKARKS</sequence>
<dbReference type="GO" id="GO:0042761">
    <property type="term" value="P:very long-chain fatty acid biosynthetic process"/>
    <property type="evidence" value="ECO:0007669"/>
    <property type="project" value="TreeGrafter"/>
</dbReference>
<dbReference type="PROSITE" id="PS01188">
    <property type="entry name" value="ELO"/>
    <property type="match status" value="1"/>
</dbReference>
<reference evidence="13" key="1">
    <citation type="submission" date="2021-03" db="EMBL/GenBank/DDBJ databases">
        <authorList>
            <person name="Tagirdzhanova G."/>
        </authorList>
    </citation>
    <scope>NUCLEOTIDE SEQUENCE</scope>
</reference>
<dbReference type="GO" id="GO:0034626">
    <property type="term" value="P:fatty acid elongation, polyunsaturated fatty acid"/>
    <property type="evidence" value="ECO:0007669"/>
    <property type="project" value="TreeGrafter"/>
</dbReference>
<feature type="transmembrane region" description="Helical" evidence="12">
    <location>
        <begin position="264"/>
        <end position="285"/>
    </location>
</feature>
<dbReference type="InterPro" id="IPR002076">
    <property type="entry name" value="ELO_fam"/>
</dbReference>
<comment type="similarity">
    <text evidence="2 12">Belongs to the ELO family.</text>
</comment>
<keyword evidence="4 12" id="KW-0808">Transferase</keyword>
<protein>
    <recommendedName>
        <fullName evidence="12">Elongation of fatty acids protein</fullName>
        <ecNumber evidence="12">2.3.1.-</ecNumber>
    </recommendedName>
</protein>
<feature type="transmembrane region" description="Helical" evidence="12">
    <location>
        <begin position="226"/>
        <end position="244"/>
    </location>
</feature>
<proteinExistence type="inferred from homology"/>
<accession>A0A8H3J2R5</accession>
<evidence type="ECO:0000313" key="13">
    <source>
        <dbReference type="EMBL" id="CAF9939651.1"/>
    </source>
</evidence>
<feature type="transmembrane region" description="Helical" evidence="12">
    <location>
        <begin position="52"/>
        <end position="72"/>
    </location>
</feature>
<dbReference type="AlphaFoldDB" id="A0A8H3J2R5"/>
<dbReference type="PANTHER" id="PTHR11157:SF134">
    <property type="entry name" value="ELONGATION OF FATTY ACIDS PROTEIN 1-RELATED"/>
    <property type="match status" value="1"/>
</dbReference>
<organism evidence="13 14">
    <name type="scientific">Heterodermia speciosa</name>
    <dbReference type="NCBI Taxonomy" id="116794"/>
    <lineage>
        <taxon>Eukaryota</taxon>
        <taxon>Fungi</taxon>
        <taxon>Dikarya</taxon>
        <taxon>Ascomycota</taxon>
        <taxon>Pezizomycotina</taxon>
        <taxon>Lecanoromycetes</taxon>
        <taxon>OSLEUM clade</taxon>
        <taxon>Lecanoromycetidae</taxon>
        <taxon>Caliciales</taxon>
        <taxon>Physciaceae</taxon>
        <taxon>Heterodermia</taxon>
    </lineage>
</organism>
<dbReference type="PANTHER" id="PTHR11157">
    <property type="entry name" value="FATTY ACID ACYL TRANSFERASE-RELATED"/>
    <property type="match status" value="1"/>
</dbReference>
<comment type="catalytic activity">
    <reaction evidence="12">
        <text>an acyl-CoA + malonyl-CoA + H(+) = a 3-oxoacyl-CoA + CO2 + CoA</text>
        <dbReference type="Rhea" id="RHEA:50252"/>
        <dbReference type="ChEBI" id="CHEBI:15378"/>
        <dbReference type="ChEBI" id="CHEBI:16526"/>
        <dbReference type="ChEBI" id="CHEBI:57287"/>
        <dbReference type="ChEBI" id="CHEBI:57384"/>
        <dbReference type="ChEBI" id="CHEBI:58342"/>
        <dbReference type="ChEBI" id="CHEBI:90726"/>
    </reaction>
    <physiologicalReaction direction="left-to-right" evidence="12">
        <dbReference type="Rhea" id="RHEA:50253"/>
    </physiologicalReaction>
</comment>
<keyword evidence="5 12" id="KW-0812">Transmembrane</keyword>
<keyword evidence="9 12" id="KW-0472">Membrane</keyword>
<evidence type="ECO:0000256" key="4">
    <source>
        <dbReference type="ARBA" id="ARBA00022679"/>
    </source>
</evidence>
<evidence type="ECO:0000256" key="3">
    <source>
        <dbReference type="ARBA" id="ARBA00022516"/>
    </source>
</evidence>
<dbReference type="Proteomes" id="UP000664521">
    <property type="component" value="Unassembled WGS sequence"/>
</dbReference>
<evidence type="ECO:0000313" key="14">
    <source>
        <dbReference type="Proteomes" id="UP000664521"/>
    </source>
</evidence>
<gene>
    <name evidence="13" type="ORF">HETSPECPRED_001844</name>
</gene>